<keyword evidence="1" id="KW-0812">Transmembrane</keyword>
<keyword evidence="1" id="KW-1133">Transmembrane helix</keyword>
<feature type="transmembrane region" description="Helical" evidence="1">
    <location>
        <begin position="100"/>
        <end position="120"/>
    </location>
</feature>
<sequence length="238" mass="27505">MRPNNKVLLENVNDYLQHVAVLPKQIDKVQHSLKKDMKKSDEKDIDYAEYRHKTHAEILQIVERNLVIVNYNPIIFYTLNFLLMAYLFDKKIIPFNAVTGLYIFYCSIILSISLVIYLIIKKHSYLYPNQKLMMTNILLFSIGVILCVLKIFNVTFGLYVIPLVVFQTIFAIGILLVVLSLFLKKPEVAAMGLAVIQKTIASVTINETVITVITFSSWLIILVIILYFVMIYSTRKYV</sequence>
<reference evidence="2" key="2">
    <citation type="submission" date="2018-03" db="EMBL/GenBank/DDBJ databases">
        <authorList>
            <person name="Keele B.F."/>
        </authorList>
    </citation>
    <scope>NUCLEOTIDE SEQUENCE</scope>
    <source>
        <strain evidence="2">SNUC 2204</strain>
    </source>
</reference>
<evidence type="ECO:0000256" key="1">
    <source>
        <dbReference type="SAM" id="Phobius"/>
    </source>
</evidence>
<evidence type="ECO:0000313" key="5">
    <source>
        <dbReference type="Proteomes" id="UP000627155"/>
    </source>
</evidence>
<protein>
    <submittedName>
        <fullName evidence="2">Uncharacterized protein</fullName>
    </submittedName>
</protein>
<dbReference type="Proteomes" id="UP000627155">
    <property type="component" value="Chromosome"/>
</dbReference>
<dbReference type="STRING" id="1167632.GCA_000286335_01794"/>
<feature type="transmembrane region" description="Helical" evidence="1">
    <location>
        <begin position="204"/>
        <end position="232"/>
    </location>
</feature>
<feature type="transmembrane region" description="Helical" evidence="1">
    <location>
        <begin position="68"/>
        <end position="88"/>
    </location>
</feature>
<feature type="transmembrane region" description="Helical" evidence="1">
    <location>
        <begin position="132"/>
        <end position="152"/>
    </location>
</feature>
<reference evidence="3 5" key="3">
    <citation type="submission" date="2021-02" db="EMBL/GenBank/DDBJ databases">
        <title>FDA dAtabase for Regulatory Grade micrObial Sequences (FDA-ARGOS): Supporting development and validation of Infectious Disease Dx tests.</title>
        <authorList>
            <person name="Sproer C."/>
            <person name="Gronow S."/>
            <person name="Severitt S."/>
            <person name="Schroder I."/>
            <person name="Tallon L."/>
            <person name="Sadzewicz L."/>
            <person name="Zhao X."/>
            <person name="Boylan J."/>
            <person name="Ott S."/>
            <person name="Bowen H."/>
            <person name="Vavikolanu K."/>
            <person name="Mehta A."/>
            <person name="Aluvathingal J."/>
            <person name="Nadendla S."/>
            <person name="Lowell S."/>
            <person name="Myers T."/>
            <person name="Yan Y."/>
            <person name="Sichtig H."/>
        </authorList>
    </citation>
    <scope>NUCLEOTIDE SEQUENCE [LARGE SCALE GENOMIC DNA]</scope>
    <source>
        <strain evidence="3 5">FDAARGOS_1207</strain>
    </source>
</reference>
<feature type="transmembrane region" description="Helical" evidence="1">
    <location>
        <begin position="158"/>
        <end position="183"/>
    </location>
</feature>
<reference evidence="2 4" key="1">
    <citation type="journal article" date="2016" name="Front. Microbiol.">
        <title>Comprehensive Phylogenetic Analysis of Bovine Non-aureus Staphylococci Species Based on Whole-Genome Sequencing.</title>
        <authorList>
            <person name="Naushad S."/>
            <person name="Barkema H.W."/>
            <person name="Luby C."/>
            <person name="Condas L.A."/>
            <person name="Nobrega D.B."/>
            <person name="Carson D.A."/>
            <person name="De Buck J."/>
        </authorList>
    </citation>
    <scope>NUCLEOTIDE SEQUENCE [LARGE SCALE GENOMIC DNA]</scope>
    <source>
        <strain evidence="2 4">SNUC 2204</strain>
    </source>
</reference>
<dbReference type="EMBL" id="PZFK01000032">
    <property type="protein sequence ID" value="PTI28243.1"/>
    <property type="molecule type" value="Genomic_DNA"/>
</dbReference>
<accession>A0A2T4PQY1</accession>
<dbReference type="OrthoDB" id="2413739at2"/>
<dbReference type="EMBL" id="CP069486">
    <property type="protein sequence ID" value="QRO85776.1"/>
    <property type="molecule type" value="Genomic_DNA"/>
</dbReference>
<keyword evidence="5" id="KW-1185">Reference proteome</keyword>
<name>A0A2T4PQY1_9STAP</name>
<evidence type="ECO:0000313" key="4">
    <source>
        <dbReference type="Proteomes" id="UP000241209"/>
    </source>
</evidence>
<dbReference type="RefSeq" id="WP_016912476.1">
    <property type="nucleotide sequence ID" value="NZ_BMDF01000008.1"/>
</dbReference>
<dbReference type="AlphaFoldDB" id="A0A2T4PQY1"/>
<proteinExistence type="predicted"/>
<evidence type="ECO:0000313" key="2">
    <source>
        <dbReference type="EMBL" id="PTI28243.1"/>
    </source>
</evidence>
<evidence type="ECO:0000313" key="3">
    <source>
        <dbReference type="EMBL" id="QRO85776.1"/>
    </source>
</evidence>
<dbReference type="Proteomes" id="UP000241209">
    <property type="component" value="Unassembled WGS sequence"/>
</dbReference>
<gene>
    <name evidence="2" type="ORF">BU072_12075</name>
    <name evidence="3" type="ORF">I6J37_03490</name>
</gene>
<organism evidence="2 4">
    <name type="scientific">Mammaliicoccus vitulinus</name>
    <dbReference type="NCBI Taxonomy" id="71237"/>
    <lineage>
        <taxon>Bacteria</taxon>
        <taxon>Bacillati</taxon>
        <taxon>Bacillota</taxon>
        <taxon>Bacilli</taxon>
        <taxon>Bacillales</taxon>
        <taxon>Staphylococcaceae</taxon>
        <taxon>Mammaliicoccus</taxon>
    </lineage>
</organism>
<keyword evidence="1" id="KW-0472">Membrane</keyword>
<dbReference type="GeneID" id="64117906"/>